<gene>
    <name evidence="8" type="ORF">H8692_06195</name>
</gene>
<dbReference type="SFLD" id="SFLDG01086">
    <property type="entry name" value="elongater_protein-like"/>
    <property type="match status" value="1"/>
</dbReference>
<evidence type="ECO:0000313" key="9">
    <source>
        <dbReference type="Proteomes" id="UP000610862"/>
    </source>
</evidence>
<dbReference type="InterPro" id="IPR006638">
    <property type="entry name" value="Elp3/MiaA/NifB-like_rSAM"/>
</dbReference>
<dbReference type="Gene3D" id="3.80.30.20">
    <property type="entry name" value="tm_1862 like domain"/>
    <property type="match status" value="1"/>
</dbReference>
<evidence type="ECO:0000256" key="2">
    <source>
        <dbReference type="ARBA" id="ARBA00022485"/>
    </source>
</evidence>
<dbReference type="InterPro" id="IPR058240">
    <property type="entry name" value="rSAM_sf"/>
</dbReference>
<dbReference type="GO" id="GO:0051539">
    <property type="term" value="F:4 iron, 4 sulfur cluster binding"/>
    <property type="evidence" value="ECO:0007669"/>
    <property type="project" value="UniProtKB-KW"/>
</dbReference>
<dbReference type="PANTHER" id="PTHR11135">
    <property type="entry name" value="HISTONE ACETYLTRANSFERASE-RELATED"/>
    <property type="match status" value="1"/>
</dbReference>
<name>A0A926EA11_9FIRM</name>
<keyword evidence="2" id="KW-0004">4Fe-4S</keyword>
<evidence type="ECO:0000259" key="7">
    <source>
        <dbReference type="PROSITE" id="PS51918"/>
    </source>
</evidence>
<keyword evidence="3" id="KW-0949">S-adenosyl-L-methionine</keyword>
<dbReference type="AlphaFoldDB" id="A0A926EA11"/>
<evidence type="ECO:0000256" key="4">
    <source>
        <dbReference type="ARBA" id="ARBA00022723"/>
    </source>
</evidence>
<sequence>MKNIHTPLIFDSSDGQELRINTISTYLKKKFGGKIVKLSLDGGFTCPNRDGSKGTGGCLFCSASGSGDTASGSGDITSDLNSQIKLLSDKWPQAKYIAYFQSHTNTYAPVEELKSKFYAALKHPDVVGIAIATRPDCLSDGIIDLLSEINRKTFMWVELGLQTIHEITAEKMNLCYTIKDYDDAVDRLISGNIRTVTHLIMGLPGETESMMLDSVKHICSKKIFGIKLHMLNLVKGSQMEILYPDYVSFENIDDYIDLIISALELIPPDITLHRISGDAPRSTLISPSWSYRKRTVLNKIHKTLKQRNTWQGKNSHITP</sequence>
<evidence type="ECO:0000313" key="8">
    <source>
        <dbReference type="EMBL" id="MBC8568341.1"/>
    </source>
</evidence>
<dbReference type="InterPro" id="IPR039661">
    <property type="entry name" value="ELP3"/>
</dbReference>
<dbReference type="GO" id="GO:0003824">
    <property type="term" value="F:catalytic activity"/>
    <property type="evidence" value="ECO:0007669"/>
    <property type="project" value="InterPro"/>
</dbReference>
<keyword evidence="6" id="KW-0411">Iron-sulfur</keyword>
<organism evidence="8 9">
    <name type="scientific">Lentihominibacter hominis</name>
    <dbReference type="NCBI Taxonomy" id="2763645"/>
    <lineage>
        <taxon>Bacteria</taxon>
        <taxon>Bacillati</taxon>
        <taxon>Bacillota</taxon>
        <taxon>Clostridia</taxon>
        <taxon>Peptostreptococcales</taxon>
        <taxon>Anaerovoracaceae</taxon>
        <taxon>Lentihominibacter</taxon>
    </lineage>
</organism>
<dbReference type="RefSeq" id="WP_187525255.1">
    <property type="nucleotide sequence ID" value="NZ_JACRTA010000002.1"/>
</dbReference>
<dbReference type="PROSITE" id="PS51918">
    <property type="entry name" value="RADICAL_SAM"/>
    <property type="match status" value="1"/>
</dbReference>
<protein>
    <submittedName>
        <fullName evidence="8">TIGR01212 family radical SAM protein</fullName>
    </submittedName>
</protein>
<evidence type="ECO:0000256" key="3">
    <source>
        <dbReference type="ARBA" id="ARBA00022691"/>
    </source>
</evidence>
<dbReference type="SMART" id="SM00729">
    <property type="entry name" value="Elp3"/>
    <property type="match status" value="1"/>
</dbReference>
<reference evidence="8" key="1">
    <citation type="submission" date="2020-08" db="EMBL/GenBank/DDBJ databases">
        <title>Genome public.</title>
        <authorList>
            <person name="Liu C."/>
            <person name="Sun Q."/>
        </authorList>
    </citation>
    <scope>NUCLEOTIDE SEQUENCE</scope>
    <source>
        <strain evidence="8">NSJ-24</strain>
    </source>
</reference>
<dbReference type="InterPro" id="IPR032432">
    <property type="entry name" value="Radical_SAM_C"/>
</dbReference>
<comment type="cofactor">
    <cofactor evidence="1">
        <name>[4Fe-4S] cluster</name>
        <dbReference type="ChEBI" id="CHEBI:49883"/>
    </cofactor>
</comment>
<dbReference type="EMBL" id="JACRTA010000002">
    <property type="protein sequence ID" value="MBC8568341.1"/>
    <property type="molecule type" value="Genomic_DNA"/>
</dbReference>
<keyword evidence="9" id="KW-1185">Reference proteome</keyword>
<dbReference type="Pfam" id="PF16199">
    <property type="entry name" value="Radical_SAM_C"/>
    <property type="match status" value="1"/>
</dbReference>
<evidence type="ECO:0000256" key="5">
    <source>
        <dbReference type="ARBA" id="ARBA00023004"/>
    </source>
</evidence>
<accession>A0A926EA11</accession>
<dbReference type="SFLD" id="SFLDS00029">
    <property type="entry name" value="Radical_SAM"/>
    <property type="match status" value="1"/>
</dbReference>
<evidence type="ECO:0000256" key="6">
    <source>
        <dbReference type="ARBA" id="ARBA00023014"/>
    </source>
</evidence>
<dbReference type="PANTHER" id="PTHR11135:SF1">
    <property type="entry name" value="PROTEIN YHCC"/>
    <property type="match status" value="1"/>
</dbReference>
<dbReference type="SUPFAM" id="SSF102114">
    <property type="entry name" value="Radical SAM enzymes"/>
    <property type="match status" value="1"/>
</dbReference>
<feature type="domain" description="Radical SAM core" evidence="7">
    <location>
        <begin position="30"/>
        <end position="269"/>
    </location>
</feature>
<proteinExistence type="predicted"/>
<dbReference type="InterPro" id="IPR005911">
    <property type="entry name" value="YhcC-like"/>
</dbReference>
<keyword evidence="4" id="KW-0479">Metal-binding</keyword>
<comment type="caution">
    <text evidence="8">The sequence shown here is derived from an EMBL/GenBank/DDBJ whole genome shotgun (WGS) entry which is preliminary data.</text>
</comment>
<dbReference type="NCBIfam" id="TIGR01212">
    <property type="entry name" value="TIGR01212 family radical SAM protein"/>
    <property type="match status" value="1"/>
</dbReference>
<dbReference type="SFLD" id="SFLDG01091">
    <property type="entry name" value="uncharacterized_CHP01210-like"/>
    <property type="match status" value="1"/>
</dbReference>
<evidence type="ECO:0000256" key="1">
    <source>
        <dbReference type="ARBA" id="ARBA00001966"/>
    </source>
</evidence>
<dbReference type="InterPro" id="IPR007197">
    <property type="entry name" value="rSAM"/>
</dbReference>
<dbReference type="Pfam" id="PF04055">
    <property type="entry name" value="Radical_SAM"/>
    <property type="match status" value="1"/>
</dbReference>
<keyword evidence="5" id="KW-0408">Iron</keyword>
<dbReference type="GO" id="GO:0046872">
    <property type="term" value="F:metal ion binding"/>
    <property type="evidence" value="ECO:0007669"/>
    <property type="project" value="UniProtKB-KW"/>
</dbReference>
<dbReference type="InterPro" id="IPR023404">
    <property type="entry name" value="rSAM_horseshoe"/>
</dbReference>
<dbReference type="Proteomes" id="UP000610862">
    <property type="component" value="Unassembled WGS sequence"/>
</dbReference>